<feature type="region of interest" description="Disordered" evidence="1">
    <location>
        <begin position="240"/>
        <end position="318"/>
    </location>
</feature>
<organism evidence="2 3">
    <name type="scientific">Lasius niger</name>
    <name type="common">Black garden ant</name>
    <dbReference type="NCBI Taxonomy" id="67767"/>
    <lineage>
        <taxon>Eukaryota</taxon>
        <taxon>Metazoa</taxon>
        <taxon>Ecdysozoa</taxon>
        <taxon>Arthropoda</taxon>
        <taxon>Hexapoda</taxon>
        <taxon>Insecta</taxon>
        <taxon>Pterygota</taxon>
        <taxon>Neoptera</taxon>
        <taxon>Endopterygota</taxon>
        <taxon>Hymenoptera</taxon>
        <taxon>Apocrita</taxon>
        <taxon>Aculeata</taxon>
        <taxon>Formicoidea</taxon>
        <taxon>Formicidae</taxon>
        <taxon>Formicinae</taxon>
        <taxon>Lasius</taxon>
        <taxon>Lasius</taxon>
    </lineage>
</organism>
<feature type="compositionally biased region" description="Low complexity" evidence="1">
    <location>
        <begin position="289"/>
        <end position="299"/>
    </location>
</feature>
<keyword evidence="3" id="KW-1185">Reference proteome</keyword>
<feature type="compositionally biased region" description="Basic and acidic residues" evidence="1">
    <location>
        <begin position="250"/>
        <end position="288"/>
    </location>
</feature>
<dbReference type="Proteomes" id="UP000036403">
    <property type="component" value="Unassembled WGS sequence"/>
</dbReference>
<dbReference type="PaxDb" id="67767-A0A0J7MNZ6"/>
<reference evidence="2 3" key="1">
    <citation type="submission" date="2015-04" db="EMBL/GenBank/DDBJ databases">
        <title>Lasius niger genome sequencing.</title>
        <authorList>
            <person name="Konorov E.A."/>
            <person name="Nikitin M.A."/>
            <person name="Kirill M.V."/>
            <person name="Chang P."/>
        </authorList>
    </citation>
    <scope>NUCLEOTIDE SEQUENCE [LARGE SCALE GENOMIC DNA]</scope>
    <source>
        <tissue evidence="2">Whole</tissue>
    </source>
</reference>
<protein>
    <submittedName>
        <fullName evidence="2">Uncharacterized protein</fullName>
    </submittedName>
</protein>
<feature type="compositionally biased region" description="Acidic residues" evidence="1">
    <location>
        <begin position="300"/>
        <end position="311"/>
    </location>
</feature>
<evidence type="ECO:0000313" key="2">
    <source>
        <dbReference type="EMBL" id="KMQ82325.1"/>
    </source>
</evidence>
<sequence>MAFTYDIFRDAISAALFHELMNANDETACVTLRHRILKQFSDLLGMELPAVCDEYRGRYRIDPYWAARLHSLCVHRHTDDKNNNINNNGNSDKRHRATTNNRGLLLLLGSKDLHTRAEIARTLRGIAGKDDDVTRRREMSRIFAIDGTRGDDPLEYLERLYHGEEVYSDYASLTYYRSIRALYDLDDSVSPRDVYETILDVFDLPEKVTESRYSSAYRAILDGEFEKVYGWAKTNLAIPRKRNGDKRNKKGESSNKRRKTIAEENKNVESKKPKVIDEGEEEEMKKDSSSSSSSSSGGEESSDNESANEDGGEGKNDE</sequence>
<dbReference type="AlphaFoldDB" id="A0A0J7MNZ6"/>
<evidence type="ECO:0000313" key="3">
    <source>
        <dbReference type="Proteomes" id="UP000036403"/>
    </source>
</evidence>
<comment type="caution">
    <text evidence="2">The sequence shown here is derived from an EMBL/GenBank/DDBJ whole genome shotgun (WGS) entry which is preliminary data.</text>
</comment>
<gene>
    <name evidence="2" type="ORF">RF55_23359</name>
</gene>
<accession>A0A0J7MNZ6</accession>
<name>A0A0J7MNZ6_LASNI</name>
<dbReference type="EMBL" id="LBMM01026336">
    <property type="protein sequence ID" value="KMQ82325.1"/>
    <property type="molecule type" value="Genomic_DNA"/>
</dbReference>
<feature type="compositionally biased region" description="Basic residues" evidence="1">
    <location>
        <begin position="240"/>
        <end position="249"/>
    </location>
</feature>
<evidence type="ECO:0000256" key="1">
    <source>
        <dbReference type="SAM" id="MobiDB-lite"/>
    </source>
</evidence>
<proteinExistence type="predicted"/>